<keyword evidence="1" id="KW-1133">Transmembrane helix</keyword>
<sequence length="70" mass="8255">MSIREITLICWAVASYIYLGYCWASILRRLGWMRKGLPLIAFILIMLFWPIGLMLFEERLAAEEEDINDD</sequence>
<organism evidence="2 3">
    <name type="scientific">Yersinia hibernica</name>
    <dbReference type="NCBI Taxonomy" id="2339259"/>
    <lineage>
        <taxon>Bacteria</taxon>
        <taxon>Pseudomonadati</taxon>
        <taxon>Pseudomonadota</taxon>
        <taxon>Gammaproteobacteria</taxon>
        <taxon>Enterobacterales</taxon>
        <taxon>Yersiniaceae</taxon>
        <taxon>Yersinia</taxon>
    </lineage>
</organism>
<accession>A0ABX5QX49</accession>
<proteinExistence type="predicted"/>
<keyword evidence="3" id="KW-1185">Reference proteome</keyword>
<evidence type="ECO:0000313" key="3">
    <source>
        <dbReference type="Proteomes" id="UP000288804"/>
    </source>
</evidence>
<feature type="transmembrane region" description="Helical" evidence="1">
    <location>
        <begin position="36"/>
        <end position="56"/>
    </location>
</feature>
<dbReference type="EMBL" id="CP032487">
    <property type="protein sequence ID" value="QAX77827.1"/>
    <property type="molecule type" value="Genomic_DNA"/>
</dbReference>
<name>A0ABX5QX49_9GAMM</name>
<protein>
    <submittedName>
        <fullName evidence="2">Uncharacterized protein</fullName>
    </submittedName>
</protein>
<keyword evidence="1" id="KW-0812">Transmembrane</keyword>
<keyword evidence="1" id="KW-0472">Membrane</keyword>
<evidence type="ECO:0000256" key="1">
    <source>
        <dbReference type="SAM" id="Phobius"/>
    </source>
</evidence>
<feature type="transmembrane region" description="Helical" evidence="1">
    <location>
        <begin position="6"/>
        <end position="24"/>
    </location>
</feature>
<gene>
    <name evidence="2" type="ORF">D5F51_04265</name>
</gene>
<evidence type="ECO:0000313" key="2">
    <source>
        <dbReference type="EMBL" id="QAX77827.1"/>
    </source>
</evidence>
<dbReference type="Proteomes" id="UP000288804">
    <property type="component" value="Chromosome"/>
</dbReference>
<dbReference type="RefSeq" id="WP_129195705.1">
    <property type="nucleotide sequence ID" value="NZ_CABHXI010000025.1"/>
</dbReference>
<reference evidence="3" key="1">
    <citation type="submission" date="2018-09" db="EMBL/GenBank/DDBJ databases">
        <title>Yersinia hibernicus sp. nov.</title>
        <authorList>
            <person name="Nguyen S.V."/>
            <person name="Mundanda D.M."/>
            <person name="Anes J."/>
            <person name="Fanning S."/>
        </authorList>
    </citation>
    <scope>NUCLEOTIDE SEQUENCE [LARGE SCALE GENOMIC DNA]</scope>
    <source>
        <strain evidence="3">CFS1934</strain>
    </source>
</reference>